<protein>
    <submittedName>
        <fullName evidence="2">Transmembrane protein 108</fullName>
    </submittedName>
</protein>
<evidence type="ECO:0000313" key="2">
    <source>
        <dbReference type="RefSeq" id="XP_045153738.1"/>
    </source>
</evidence>
<gene>
    <name evidence="2" type="primary">TMEM108</name>
</gene>
<sequence>MKRGLQALYCQLLSLFLLSALTEVPAFAIQEPAPRESLQVSPSATSSGTMVTAPPSSTRRSLGAAGPAPVVKPEQHEDRPSSQATVPTEKTTSHPDTHSPVGAMLAMEASSPPSAMATTSSHQEDRPSGDPISTILPSKPTEATNHPPGEAVPTILLTKPIEATNHPPGEAMPTILLTKPTEATNHPPGEAVPTILLTKPTEATNHPPGEAVSRRKESQRGQKQSPTPPGQERPLGKIFQIYKGNFTGSVEPDPLAPTPRNPPQGSSFLPRPQTAVLTTAPSSTSWASPTTPVAPAENKPSLSRTDPGDGLPFTSQGGGLNTTAASGAPSSPQPAPVPSQRPRGDPPGGPSLSNSWLADTAGTRPWSASSGVFTATRGPTQAAFDASVSAPSRGLPQGASTTPQTPARPPVYRTEEEAAATSPVTSRAPSPLSTVVSTATGNFLNRLVPAGTWKPGAAGNISHVAEGDKPQHRATICLSKMDIIWVILAISVPISSCSVLLTVCCLRRKKKTANPENNLSYWNNAITMDYFNKHAVELPREIQSLETSEDQLSEPRSPANGDYRDTGMVLVNPFCQETLFVGNDQVSEI</sequence>
<accession>A0AC55DPS5</accession>
<dbReference type="Proteomes" id="UP000694863">
    <property type="component" value="Unplaced"/>
</dbReference>
<organism evidence="1 2">
    <name type="scientific">Echinops telfairi</name>
    <name type="common">Lesser hedgehog tenrec</name>
    <dbReference type="NCBI Taxonomy" id="9371"/>
    <lineage>
        <taxon>Eukaryota</taxon>
        <taxon>Metazoa</taxon>
        <taxon>Chordata</taxon>
        <taxon>Craniata</taxon>
        <taxon>Vertebrata</taxon>
        <taxon>Euteleostomi</taxon>
        <taxon>Mammalia</taxon>
        <taxon>Eutheria</taxon>
        <taxon>Afrotheria</taxon>
        <taxon>Tenrecidae</taxon>
        <taxon>Tenrecinae</taxon>
        <taxon>Echinops</taxon>
    </lineage>
</organism>
<evidence type="ECO:0000313" key="1">
    <source>
        <dbReference type="Proteomes" id="UP000694863"/>
    </source>
</evidence>
<reference evidence="2" key="1">
    <citation type="submission" date="2025-08" db="UniProtKB">
        <authorList>
            <consortium name="RefSeq"/>
        </authorList>
    </citation>
    <scope>IDENTIFICATION</scope>
</reference>
<name>A0AC55DPS5_ECHTE</name>
<keyword evidence="2" id="KW-0472">Membrane</keyword>
<keyword evidence="1" id="KW-1185">Reference proteome</keyword>
<keyword evidence="2" id="KW-0812">Transmembrane</keyword>
<dbReference type="RefSeq" id="XP_045153738.1">
    <property type="nucleotide sequence ID" value="XM_045297803.1"/>
</dbReference>
<proteinExistence type="predicted"/>